<dbReference type="STRING" id="1519643.SAMN06295933_1734"/>
<dbReference type="EMBL" id="FWZU01000002">
    <property type="protein sequence ID" value="SMF09938.1"/>
    <property type="molecule type" value="Genomic_DNA"/>
</dbReference>
<dbReference type="RefSeq" id="WP_085101214.1">
    <property type="nucleotide sequence ID" value="NZ_FWZU01000002.1"/>
</dbReference>
<keyword evidence="1" id="KW-1133">Transmembrane helix</keyword>
<evidence type="ECO:0000313" key="3">
    <source>
        <dbReference type="Proteomes" id="UP000192906"/>
    </source>
</evidence>
<sequence>MGKKNEFYKYFKKESRLVGVLLLFFIPFSLLLSDWENFDLSKEFLTKNWNIFEPIVGILTLIVALALFVVNKRKSWEDSLPKVLTAEFVYAKDGSLLMKAERFPVASEGDLRAWGQQLGAQILFGERSFQYFKLRTSSSVNDDGLSKDYVVIFYLEDIPRLLKPVHEVNEWVLLKEDGNGKVCRTRLSFNSSSDEGKPFERFIEERPKGEVFKNQKIFVKEGNLIS</sequence>
<proteinExistence type="predicted"/>
<keyword evidence="1" id="KW-0472">Membrane</keyword>
<protein>
    <submittedName>
        <fullName evidence="2">Uncharacterized protein</fullName>
    </submittedName>
</protein>
<keyword evidence="3" id="KW-1185">Reference proteome</keyword>
<dbReference type="AlphaFoldDB" id="A0A1X7D7G9"/>
<evidence type="ECO:0000313" key="2">
    <source>
        <dbReference type="EMBL" id="SMF09938.1"/>
    </source>
</evidence>
<feature type="transmembrane region" description="Helical" evidence="1">
    <location>
        <begin position="49"/>
        <end position="70"/>
    </location>
</feature>
<keyword evidence="1" id="KW-0812">Transmembrane</keyword>
<name>A0A1X7D7G9_9BACT</name>
<evidence type="ECO:0000256" key="1">
    <source>
        <dbReference type="SAM" id="Phobius"/>
    </source>
</evidence>
<gene>
    <name evidence="2" type="ORF">SAMN06295933_1734</name>
</gene>
<accession>A0A1X7D7G9</accession>
<organism evidence="2 3">
    <name type="scientific">Desulfovibrio gilichinskyi</name>
    <dbReference type="NCBI Taxonomy" id="1519643"/>
    <lineage>
        <taxon>Bacteria</taxon>
        <taxon>Pseudomonadati</taxon>
        <taxon>Thermodesulfobacteriota</taxon>
        <taxon>Desulfovibrionia</taxon>
        <taxon>Desulfovibrionales</taxon>
        <taxon>Desulfovibrionaceae</taxon>
        <taxon>Desulfovibrio</taxon>
    </lineage>
</organism>
<reference evidence="3" key="1">
    <citation type="submission" date="2017-04" db="EMBL/GenBank/DDBJ databases">
        <authorList>
            <person name="Varghese N."/>
            <person name="Submissions S."/>
        </authorList>
    </citation>
    <scope>NUCLEOTIDE SEQUENCE [LARGE SCALE GENOMIC DNA]</scope>
    <source>
        <strain evidence="3">K3S</strain>
    </source>
</reference>
<dbReference type="OrthoDB" id="9714867at2"/>
<dbReference type="Proteomes" id="UP000192906">
    <property type="component" value="Unassembled WGS sequence"/>
</dbReference>